<dbReference type="NCBIfam" id="TIGR00044">
    <property type="entry name" value="YggS family pyridoxal phosphate-dependent enzyme"/>
    <property type="match status" value="1"/>
</dbReference>
<gene>
    <name evidence="4" type="ORF">HK103_006018</name>
</gene>
<evidence type="ECO:0000313" key="4">
    <source>
        <dbReference type="EMBL" id="KAJ3261410.1"/>
    </source>
</evidence>
<feature type="domain" description="Alanine racemase N-terminal" evidence="3">
    <location>
        <begin position="56"/>
        <end position="191"/>
    </location>
</feature>
<comment type="similarity">
    <text evidence="2">Belongs to the pyridoxal phosphate-binding protein YggS/PROSC family.</text>
</comment>
<dbReference type="Gene3D" id="3.20.20.10">
    <property type="entry name" value="Alanine racemase"/>
    <property type="match status" value="2"/>
</dbReference>
<dbReference type="PANTHER" id="PTHR10146">
    <property type="entry name" value="PROLINE SYNTHETASE CO-TRANSCRIBED BACTERIAL HOMOLOG PROTEIN"/>
    <property type="match status" value="1"/>
</dbReference>
<accession>A0AAD5UNK7</accession>
<evidence type="ECO:0000313" key="5">
    <source>
        <dbReference type="Proteomes" id="UP001210925"/>
    </source>
</evidence>
<dbReference type="PIRSF" id="PIRSF004848">
    <property type="entry name" value="YBL036c_PLPDEIII"/>
    <property type="match status" value="1"/>
</dbReference>
<dbReference type="GO" id="GO:0030170">
    <property type="term" value="F:pyridoxal phosphate binding"/>
    <property type="evidence" value="ECO:0007669"/>
    <property type="project" value="InterPro"/>
</dbReference>
<dbReference type="InterPro" id="IPR029066">
    <property type="entry name" value="PLP-binding_barrel"/>
</dbReference>
<evidence type="ECO:0000256" key="1">
    <source>
        <dbReference type="ARBA" id="ARBA00022898"/>
    </source>
</evidence>
<organism evidence="4 5">
    <name type="scientific">Boothiomyces macroporosus</name>
    <dbReference type="NCBI Taxonomy" id="261099"/>
    <lineage>
        <taxon>Eukaryota</taxon>
        <taxon>Fungi</taxon>
        <taxon>Fungi incertae sedis</taxon>
        <taxon>Chytridiomycota</taxon>
        <taxon>Chytridiomycota incertae sedis</taxon>
        <taxon>Chytridiomycetes</taxon>
        <taxon>Rhizophydiales</taxon>
        <taxon>Terramycetaceae</taxon>
        <taxon>Boothiomyces</taxon>
    </lineage>
</organism>
<sequence length="196" mass="22221">MSAIQDNLSLIKQNVQELAVKYNREITLVAMSKTKPIQEIMECYQTGHLHYGENILAKIPNLYVVETIDSEKQANMLSKQLDRKMNIFLQVNTSNEENKSGIKPENLDGLVEAVLQLPNLELKGLMTIGSFDNSHSEGLNPDFQVLMNCKSRIEQKYNLKLQVSMGMSDDYEQAIHQGSTNVRVGSKIFGPRIYKK</sequence>
<protein>
    <recommendedName>
        <fullName evidence="3">Alanine racemase N-terminal domain-containing protein</fullName>
    </recommendedName>
</protein>
<evidence type="ECO:0000259" key="3">
    <source>
        <dbReference type="Pfam" id="PF01168"/>
    </source>
</evidence>
<dbReference type="InterPro" id="IPR001608">
    <property type="entry name" value="Ala_racemase_N"/>
</dbReference>
<name>A0AAD5UNK7_9FUNG</name>
<dbReference type="PANTHER" id="PTHR10146:SF14">
    <property type="entry name" value="PYRIDOXAL PHOSPHATE HOMEOSTASIS PROTEIN"/>
    <property type="match status" value="1"/>
</dbReference>
<keyword evidence="1" id="KW-0663">Pyridoxal phosphate</keyword>
<comment type="caution">
    <text evidence="4">The sequence shown here is derived from an EMBL/GenBank/DDBJ whole genome shotgun (WGS) entry which is preliminary data.</text>
</comment>
<dbReference type="AlphaFoldDB" id="A0AAD5UNK7"/>
<reference evidence="4" key="1">
    <citation type="submission" date="2020-05" db="EMBL/GenBank/DDBJ databases">
        <title>Phylogenomic resolution of chytrid fungi.</title>
        <authorList>
            <person name="Stajich J.E."/>
            <person name="Amses K."/>
            <person name="Simmons R."/>
            <person name="Seto K."/>
            <person name="Myers J."/>
            <person name="Bonds A."/>
            <person name="Quandt C.A."/>
            <person name="Barry K."/>
            <person name="Liu P."/>
            <person name="Grigoriev I."/>
            <person name="Longcore J.E."/>
            <person name="James T.Y."/>
        </authorList>
    </citation>
    <scope>NUCLEOTIDE SEQUENCE</scope>
    <source>
        <strain evidence="4">PLAUS21</strain>
    </source>
</reference>
<proteinExistence type="inferred from homology"/>
<keyword evidence="5" id="KW-1185">Reference proteome</keyword>
<dbReference type="Pfam" id="PF01168">
    <property type="entry name" value="Ala_racemase_N"/>
    <property type="match status" value="1"/>
</dbReference>
<dbReference type="Proteomes" id="UP001210925">
    <property type="component" value="Unassembled WGS sequence"/>
</dbReference>
<dbReference type="EMBL" id="JADGKB010000006">
    <property type="protein sequence ID" value="KAJ3261410.1"/>
    <property type="molecule type" value="Genomic_DNA"/>
</dbReference>
<dbReference type="InterPro" id="IPR011078">
    <property type="entry name" value="PyrdxlP_homeostasis"/>
</dbReference>
<dbReference type="SUPFAM" id="SSF51419">
    <property type="entry name" value="PLP-binding barrel"/>
    <property type="match status" value="1"/>
</dbReference>
<evidence type="ECO:0000256" key="2">
    <source>
        <dbReference type="RuleBase" id="RU004514"/>
    </source>
</evidence>